<gene>
    <name evidence="6" type="ordered locus">SVEN_4764</name>
</gene>
<evidence type="ECO:0000313" key="6">
    <source>
        <dbReference type="EMBL" id="CCA58050.1"/>
    </source>
</evidence>
<evidence type="ECO:0008006" key="8">
    <source>
        <dbReference type="Google" id="ProtNLM"/>
    </source>
</evidence>
<feature type="chain" id="PRO_5039283914" description="N-acetylmuramoyl-L-alanine amidase" evidence="3">
    <location>
        <begin position="32"/>
        <end position="380"/>
    </location>
</feature>
<proteinExistence type="inferred from homology"/>
<evidence type="ECO:0000256" key="2">
    <source>
        <dbReference type="SAM" id="MobiDB-lite"/>
    </source>
</evidence>
<evidence type="ECO:0000256" key="1">
    <source>
        <dbReference type="ARBA" id="ARBA00007553"/>
    </source>
</evidence>
<dbReference type="SUPFAM" id="SSF47090">
    <property type="entry name" value="PGBD-like"/>
    <property type="match status" value="2"/>
</dbReference>
<dbReference type="eggNOG" id="COG3023">
    <property type="taxonomic scope" value="Bacteria"/>
</dbReference>
<dbReference type="SUPFAM" id="SSF55846">
    <property type="entry name" value="N-acetylmuramoyl-L-alanine amidase-like"/>
    <property type="match status" value="1"/>
</dbReference>
<feature type="domain" description="Peptidoglycan recognition protein family" evidence="5">
    <location>
        <begin position="64"/>
        <end position="218"/>
    </location>
</feature>
<sequence length="380" mass="39728">MTTVTGSNPRRRSLLTGVLALGAATALPVAAAGRARADGDLPDAPRDTAQTAPRDTAQAARQATVIADCDTWGARPPGAPLTVRPAPAVKIIVHHTATPNVTDLSREQAFRLARSMQVWAMDDRGWSDTGQHFTISRGAHVVEGRHGSLAALGDGDRTVEAAHCTGQNTVAIGIENEGTYTSVDPRGEQYAALVDLCAHIGQQYGLRAYQIYGHRDFNATECPGDRLYALLPRLRHDVAALIGGDPAPPVWPLLRTGDTGERVRALQHLLAGRGAPLVPDGSFGPATEQAVRDFQRLVRARPDGLAGDQTWHQLGVPVRAGDAGEAVRAVQVLLGARGVPAEADGLFGPGTAAAVASFQSGAGLPADGLVDARTLGRLLG</sequence>
<dbReference type="Proteomes" id="UP000006854">
    <property type="component" value="Chromosome"/>
</dbReference>
<dbReference type="InterPro" id="IPR015510">
    <property type="entry name" value="PGRP"/>
</dbReference>
<dbReference type="Gene3D" id="1.10.101.10">
    <property type="entry name" value="PGBD-like superfamily/PGBD"/>
    <property type="match status" value="2"/>
</dbReference>
<name>F2R1F9_STRVP</name>
<dbReference type="OrthoDB" id="514320at2"/>
<organism evidence="6 7">
    <name type="scientific">Streptomyces venezuelae (strain ATCC 10712 / CBS 650.69 / DSM 40230 / JCM 4526 / NBRC 13096 / PD 04745)</name>
    <dbReference type="NCBI Taxonomy" id="953739"/>
    <lineage>
        <taxon>Bacteria</taxon>
        <taxon>Bacillati</taxon>
        <taxon>Actinomycetota</taxon>
        <taxon>Actinomycetes</taxon>
        <taxon>Kitasatosporales</taxon>
        <taxon>Streptomycetaceae</taxon>
        <taxon>Streptomyces</taxon>
    </lineage>
</organism>
<dbReference type="InterPro" id="IPR006619">
    <property type="entry name" value="PGRP_domain_met/bac"/>
</dbReference>
<dbReference type="GO" id="GO:0009253">
    <property type="term" value="P:peptidoglycan catabolic process"/>
    <property type="evidence" value="ECO:0007669"/>
    <property type="project" value="InterPro"/>
</dbReference>
<evidence type="ECO:0000259" key="4">
    <source>
        <dbReference type="SMART" id="SM00644"/>
    </source>
</evidence>
<dbReference type="SMART" id="SM00701">
    <property type="entry name" value="PGRP"/>
    <property type="match status" value="1"/>
</dbReference>
<keyword evidence="3" id="KW-0732">Signal</keyword>
<dbReference type="InterPro" id="IPR002502">
    <property type="entry name" value="Amidase_domain"/>
</dbReference>
<dbReference type="GO" id="GO:0008270">
    <property type="term" value="F:zinc ion binding"/>
    <property type="evidence" value="ECO:0007669"/>
    <property type="project" value="InterPro"/>
</dbReference>
<dbReference type="InterPro" id="IPR006311">
    <property type="entry name" value="TAT_signal"/>
</dbReference>
<keyword evidence="7" id="KW-1185">Reference proteome</keyword>
<feature type="signal peptide" evidence="3">
    <location>
        <begin position="1"/>
        <end position="31"/>
    </location>
</feature>
<dbReference type="CDD" id="cd06583">
    <property type="entry name" value="PGRP"/>
    <property type="match status" value="1"/>
</dbReference>
<dbReference type="PANTHER" id="PTHR11022">
    <property type="entry name" value="PEPTIDOGLYCAN RECOGNITION PROTEIN"/>
    <property type="match status" value="1"/>
</dbReference>
<dbReference type="Pfam" id="PF01471">
    <property type="entry name" value="PG_binding_1"/>
    <property type="match status" value="2"/>
</dbReference>
<feature type="domain" description="N-acetylmuramoyl-L-alanine amidase" evidence="4">
    <location>
        <begin position="76"/>
        <end position="224"/>
    </location>
</feature>
<feature type="region of interest" description="Disordered" evidence="2">
    <location>
        <begin position="34"/>
        <end position="57"/>
    </location>
</feature>
<dbReference type="Gene3D" id="3.40.80.10">
    <property type="entry name" value="Peptidoglycan recognition protein-like"/>
    <property type="match status" value="1"/>
</dbReference>
<protein>
    <recommendedName>
        <fullName evidence="8">N-acetylmuramoyl-L-alanine amidase</fullName>
    </recommendedName>
</protein>
<dbReference type="PROSITE" id="PS51318">
    <property type="entry name" value="TAT"/>
    <property type="match status" value="1"/>
</dbReference>
<dbReference type="GO" id="GO:0008745">
    <property type="term" value="F:N-acetylmuramoyl-L-alanine amidase activity"/>
    <property type="evidence" value="ECO:0007669"/>
    <property type="project" value="InterPro"/>
</dbReference>
<dbReference type="InterPro" id="IPR002477">
    <property type="entry name" value="Peptidoglycan-bd-like"/>
</dbReference>
<dbReference type="EMBL" id="FR845719">
    <property type="protein sequence ID" value="CCA58050.1"/>
    <property type="molecule type" value="Genomic_DNA"/>
</dbReference>
<dbReference type="SMART" id="SM00644">
    <property type="entry name" value="Ami_2"/>
    <property type="match status" value="1"/>
</dbReference>
<dbReference type="InterPro" id="IPR036366">
    <property type="entry name" value="PGBDSf"/>
</dbReference>
<dbReference type="PATRIC" id="fig|953739.5.peg.7269"/>
<reference evidence="6 7" key="1">
    <citation type="journal article" date="2011" name="BMC Genomics">
        <title>Genome-wide analysis of the role of GlnR in Streptomyces venezuelae provides new insights into global nitrogen regulation in actinomycetes.</title>
        <authorList>
            <person name="Pullan S.T."/>
            <person name="Bibb M.J."/>
            <person name="Merrick M."/>
        </authorList>
    </citation>
    <scope>NUCLEOTIDE SEQUENCE [LARGE SCALE GENOMIC DNA]</scope>
    <source>
        <strain evidence="7">ATCC 10712 / CBS 650.69 / DSM 40230 / JCM 4526 / NBRC 13096 / PD 04745</strain>
    </source>
</reference>
<evidence type="ECO:0000313" key="7">
    <source>
        <dbReference type="Proteomes" id="UP000006854"/>
    </source>
</evidence>
<feature type="compositionally biased region" description="Basic and acidic residues" evidence="2">
    <location>
        <begin position="35"/>
        <end position="46"/>
    </location>
</feature>
<dbReference type="KEGG" id="sve:SVEN_4764"/>
<dbReference type="HOGENOM" id="CLU_752032_0_0_11"/>
<dbReference type="InterPro" id="IPR036365">
    <property type="entry name" value="PGBD-like_sf"/>
</dbReference>
<dbReference type="STRING" id="953739.SVEN_4764"/>
<dbReference type="AlphaFoldDB" id="F2R1F9"/>
<dbReference type="RefSeq" id="WP_015035951.1">
    <property type="nucleotide sequence ID" value="NC_018750.1"/>
</dbReference>
<evidence type="ECO:0000259" key="5">
    <source>
        <dbReference type="SMART" id="SM00701"/>
    </source>
</evidence>
<dbReference type="InterPro" id="IPR036505">
    <property type="entry name" value="Amidase/PGRP_sf"/>
</dbReference>
<accession>F2R1F9</accession>
<dbReference type="PANTHER" id="PTHR11022:SF41">
    <property type="entry name" value="PEPTIDOGLYCAN-RECOGNITION PROTEIN LC-RELATED"/>
    <property type="match status" value="1"/>
</dbReference>
<comment type="similarity">
    <text evidence="1">Belongs to the N-acetylmuramoyl-L-alanine amidase 2 family.</text>
</comment>
<evidence type="ECO:0000256" key="3">
    <source>
        <dbReference type="SAM" id="SignalP"/>
    </source>
</evidence>
<dbReference type="Pfam" id="PF01510">
    <property type="entry name" value="Amidase_2"/>
    <property type="match status" value="1"/>
</dbReference>
<dbReference type="GeneID" id="51865324"/>